<evidence type="ECO:0000313" key="1">
    <source>
        <dbReference type="EMBL" id="MQM16172.1"/>
    </source>
</evidence>
<sequence>MLFLENWVFRQILPQTASTVALSAVALAAVALVATALVTAALAAAALVAVALATAAPQKVAAPLNVQWVEQETYLYHVGTPTVAKGPSSARPLQIEDQTSHQLVGLAFVELTSSLAASSSSPSNHLHFCWSPPESLVGSQWVEERHDVLLQGGVPFSCEGRPGVVSRVVFPSVVKEDLVGYPRWCFSLHVKEDQLRLGVRVLKGDSTLGSEILRYCSGTGCRTPVKRSPEPG</sequence>
<gene>
    <name evidence="1" type="ORF">Taro_049126</name>
</gene>
<accession>A0A843XA17</accession>
<name>A0A843XA17_COLES</name>
<dbReference type="AlphaFoldDB" id="A0A843XA17"/>
<protein>
    <submittedName>
        <fullName evidence="1">Uncharacterized protein</fullName>
    </submittedName>
</protein>
<dbReference type="Proteomes" id="UP000652761">
    <property type="component" value="Unassembled WGS sequence"/>
</dbReference>
<dbReference type="EMBL" id="NMUH01006876">
    <property type="protein sequence ID" value="MQM16172.1"/>
    <property type="molecule type" value="Genomic_DNA"/>
</dbReference>
<proteinExistence type="predicted"/>
<keyword evidence="2" id="KW-1185">Reference proteome</keyword>
<evidence type="ECO:0000313" key="2">
    <source>
        <dbReference type="Proteomes" id="UP000652761"/>
    </source>
</evidence>
<reference evidence="1" key="1">
    <citation type="submission" date="2017-07" db="EMBL/GenBank/DDBJ databases">
        <title>Taro Niue Genome Assembly and Annotation.</title>
        <authorList>
            <person name="Atibalentja N."/>
            <person name="Keating K."/>
            <person name="Fields C.J."/>
        </authorList>
    </citation>
    <scope>NUCLEOTIDE SEQUENCE</scope>
    <source>
        <strain evidence="1">Niue_2</strain>
        <tissue evidence="1">Leaf</tissue>
    </source>
</reference>
<organism evidence="1 2">
    <name type="scientific">Colocasia esculenta</name>
    <name type="common">Wild taro</name>
    <name type="synonym">Arum esculentum</name>
    <dbReference type="NCBI Taxonomy" id="4460"/>
    <lineage>
        <taxon>Eukaryota</taxon>
        <taxon>Viridiplantae</taxon>
        <taxon>Streptophyta</taxon>
        <taxon>Embryophyta</taxon>
        <taxon>Tracheophyta</taxon>
        <taxon>Spermatophyta</taxon>
        <taxon>Magnoliopsida</taxon>
        <taxon>Liliopsida</taxon>
        <taxon>Araceae</taxon>
        <taxon>Aroideae</taxon>
        <taxon>Colocasieae</taxon>
        <taxon>Colocasia</taxon>
    </lineage>
</organism>
<comment type="caution">
    <text evidence="1">The sequence shown here is derived from an EMBL/GenBank/DDBJ whole genome shotgun (WGS) entry which is preliminary data.</text>
</comment>